<dbReference type="Proteomes" id="UP000224336">
    <property type="component" value="Segment"/>
</dbReference>
<accession>A0A192Y6P6</accession>
<dbReference type="EMBL" id="KU521356">
    <property type="protein sequence ID" value="ANM44985.1"/>
    <property type="molecule type" value="Genomic_DNA"/>
</dbReference>
<name>A0A192Y6P6_9CAUD</name>
<sequence length="134" mass="14269">MSIETTKKFIETHNLNEKVSMSDAGVFEIPDGLFEEVVLQPAGVTAEQYAQVHEGAGQLAAAVSYVFAEKAAPYMKENESIAELGYSYNAGGATVSGIIDRSGALVTVVDTKYKSSAMTDVVESVASFFEDVNS</sequence>
<proteinExistence type="predicted"/>
<protein>
    <submittedName>
        <fullName evidence="1">Uncharacterized protein</fullName>
    </submittedName>
</protein>
<evidence type="ECO:0000313" key="1">
    <source>
        <dbReference type="EMBL" id="ANM44985.1"/>
    </source>
</evidence>
<organism evidence="1 2">
    <name type="scientific">Pseudomonas phage KTN4</name>
    <dbReference type="NCBI Taxonomy" id="1862701"/>
    <lineage>
        <taxon>Viruses</taxon>
        <taxon>Duplodnaviria</taxon>
        <taxon>Heunggongvirae</taxon>
        <taxon>Uroviricota</taxon>
        <taxon>Caudoviricetes</taxon>
        <taxon>Chimalliviridae</taxon>
        <taxon>Phikzvirus</taxon>
        <taxon>Phikzvirus phiKZ</taxon>
    </lineage>
</organism>
<gene>
    <name evidence="1" type="ORF">KTN4_227</name>
</gene>
<evidence type="ECO:0000313" key="2">
    <source>
        <dbReference type="Proteomes" id="UP000224336"/>
    </source>
</evidence>
<reference evidence="1 2" key="1">
    <citation type="journal article" date="2016" name="Sci. Rep.">
        <title>A proposed integrated approach for the preclinical evaluation of phage therapy in Pseudomonas infections.</title>
        <authorList>
            <person name="Danis-Wlodarczyk K."/>
            <person name="Vandenheuvel D."/>
            <person name="Jang H.B."/>
            <person name="Briers Y."/>
            <person name="Olszak T."/>
            <person name="Arabski M."/>
            <person name="Wasik S."/>
            <person name="Drabik M."/>
            <person name="Higgins G."/>
            <person name="Tyrrell J."/>
            <person name="Harvey B.J."/>
            <person name="Noben J.P."/>
            <person name="Lavigne R."/>
            <person name="Drulis-Kawa Z."/>
        </authorList>
    </citation>
    <scope>NUCLEOTIDE SEQUENCE [LARGE SCALE GENOMIC DNA]</scope>
</reference>